<evidence type="ECO:0000313" key="2">
    <source>
        <dbReference type="Proteomes" id="UP001472677"/>
    </source>
</evidence>
<dbReference type="EMBL" id="JBBPBM010000989">
    <property type="protein sequence ID" value="KAK8488610.1"/>
    <property type="molecule type" value="Genomic_DNA"/>
</dbReference>
<protein>
    <submittedName>
        <fullName evidence="1">Uncharacterized protein</fullName>
    </submittedName>
</protein>
<dbReference type="Proteomes" id="UP001472677">
    <property type="component" value="Unassembled WGS sequence"/>
</dbReference>
<sequence length="92" mass="10449">MPLHTSLEQDGLDYLLVDLAFLHFIKDEDCHEPVSSRFILDQDSDNSDSEIFRRSLRSELDKGLLLSSMAKDELGDGKGNDGETWSCSWVKE</sequence>
<organism evidence="1 2">
    <name type="scientific">Hibiscus sabdariffa</name>
    <name type="common">roselle</name>
    <dbReference type="NCBI Taxonomy" id="183260"/>
    <lineage>
        <taxon>Eukaryota</taxon>
        <taxon>Viridiplantae</taxon>
        <taxon>Streptophyta</taxon>
        <taxon>Embryophyta</taxon>
        <taxon>Tracheophyta</taxon>
        <taxon>Spermatophyta</taxon>
        <taxon>Magnoliopsida</taxon>
        <taxon>eudicotyledons</taxon>
        <taxon>Gunneridae</taxon>
        <taxon>Pentapetalae</taxon>
        <taxon>rosids</taxon>
        <taxon>malvids</taxon>
        <taxon>Malvales</taxon>
        <taxon>Malvaceae</taxon>
        <taxon>Malvoideae</taxon>
        <taxon>Hibiscus</taxon>
    </lineage>
</organism>
<comment type="caution">
    <text evidence="1">The sequence shown here is derived from an EMBL/GenBank/DDBJ whole genome shotgun (WGS) entry which is preliminary data.</text>
</comment>
<name>A0ABR2A7M2_9ROSI</name>
<gene>
    <name evidence="1" type="ORF">V6N12_047064</name>
</gene>
<evidence type="ECO:0000313" key="1">
    <source>
        <dbReference type="EMBL" id="KAK8488610.1"/>
    </source>
</evidence>
<reference evidence="1 2" key="1">
    <citation type="journal article" date="2024" name="G3 (Bethesda)">
        <title>Genome assembly of Hibiscus sabdariffa L. provides insights into metabolisms of medicinal natural products.</title>
        <authorList>
            <person name="Kim T."/>
        </authorList>
    </citation>
    <scope>NUCLEOTIDE SEQUENCE [LARGE SCALE GENOMIC DNA]</scope>
    <source>
        <strain evidence="1">TK-2024</strain>
        <tissue evidence="1">Old leaves</tissue>
    </source>
</reference>
<proteinExistence type="predicted"/>
<accession>A0ABR2A7M2</accession>
<keyword evidence="2" id="KW-1185">Reference proteome</keyword>